<dbReference type="CDD" id="cd14008">
    <property type="entry name" value="STKc_LKB1_CaMKK"/>
    <property type="match status" value="1"/>
</dbReference>
<reference evidence="7 9" key="2">
    <citation type="submission" date="2023-09" db="EMBL/GenBank/DDBJ databases">
        <title>Complete-Gapless Cercospora beticola genome.</title>
        <authorList>
            <person name="Wyatt N.A."/>
            <person name="Spanner R.E."/>
            <person name="Bolton M.D."/>
        </authorList>
    </citation>
    <scope>NUCLEOTIDE SEQUENCE [LARGE SCALE GENOMIC DNA]</scope>
    <source>
        <strain evidence="7">Cb09-40</strain>
    </source>
</reference>
<feature type="compositionally biased region" description="Low complexity" evidence="4">
    <location>
        <begin position="1"/>
        <end position="18"/>
    </location>
</feature>
<dbReference type="EMBL" id="CP134190">
    <property type="protein sequence ID" value="WPB06296.1"/>
    <property type="molecule type" value="Genomic_DNA"/>
</dbReference>
<evidence type="ECO:0000256" key="4">
    <source>
        <dbReference type="SAM" id="MobiDB-lite"/>
    </source>
</evidence>
<dbReference type="InterPro" id="IPR017441">
    <property type="entry name" value="Protein_kinase_ATP_BS"/>
</dbReference>
<dbReference type="Proteomes" id="UP001302367">
    <property type="component" value="Chromosome 7"/>
</dbReference>
<dbReference type="FunFam" id="3.30.200.20:FF:000447">
    <property type="entry name" value="Calcium/calmodulin dependent protein kinase"/>
    <property type="match status" value="1"/>
</dbReference>
<feature type="compositionally biased region" description="Polar residues" evidence="4">
    <location>
        <begin position="800"/>
        <end position="809"/>
    </location>
</feature>
<dbReference type="PROSITE" id="PS50011">
    <property type="entry name" value="PROTEIN_KINASE_DOM"/>
    <property type="match status" value="1"/>
</dbReference>
<evidence type="ECO:0000313" key="6">
    <source>
        <dbReference type="EMBL" id="PIA91718.1"/>
    </source>
</evidence>
<feature type="domain" description="Protein kinase" evidence="5">
    <location>
        <begin position="103"/>
        <end position="403"/>
    </location>
</feature>
<evidence type="ECO:0000256" key="1">
    <source>
        <dbReference type="ARBA" id="ARBA00022741"/>
    </source>
</evidence>
<feature type="compositionally biased region" description="Basic and acidic residues" evidence="4">
    <location>
        <begin position="789"/>
        <end position="799"/>
    </location>
</feature>
<feature type="compositionally biased region" description="Basic and acidic residues" evidence="4">
    <location>
        <begin position="707"/>
        <end position="725"/>
    </location>
</feature>
<feature type="compositionally biased region" description="Basic and acidic residues" evidence="4">
    <location>
        <begin position="766"/>
        <end position="775"/>
    </location>
</feature>
<evidence type="ECO:0000259" key="5">
    <source>
        <dbReference type="PROSITE" id="PS50011"/>
    </source>
</evidence>
<feature type="compositionally biased region" description="Polar residues" evidence="4">
    <location>
        <begin position="753"/>
        <end position="765"/>
    </location>
</feature>
<proteinExistence type="predicted"/>
<dbReference type="FunFam" id="1.10.510.10:FF:000995">
    <property type="entry name" value="BcCMK3, calcium/calmodulin-dependent protein kinase"/>
    <property type="match status" value="1"/>
</dbReference>
<dbReference type="SUPFAM" id="SSF56112">
    <property type="entry name" value="Protein kinase-like (PK-like)"/>
    <property type="match status" value="1"/>
</dbReference>
<dbReference type="PANTHER" id="PTHR24346:SF77">
    <property type="entry name" value="SERINE THREONINE PROTEIN KINASE"/>
    <property type="match status" value="1"/>
</dbReference>
<evidence type="ECO:0000313" key="8">
    <source>
        <dbReference type="Proteomes" id="UP000230605"/>
    </source>
</evidence>
<dbReference type="SMART" id="SM00220">
    <property type="entry name" value="S_TKc"/>
    <property type="match status" value="1"/>
</dbReference>
<organism evidence="6 8">
    <name type="scientific">Cercospora beticola</name>
    <name type="common">Sugarbeet leaf spot fungus</name>
    <dbReference type="NCBI Taxonomy" id="122368"/>
    <lineage>
        <taxon>Eukaryota</taxon>
        <taxon>Fungi</taxon>
        <taxon>Dikarya</taxon>
        <taxon>Ascomycota</taxon>
        <taxon>Pezizomycotina</taxon>
        <taxon>Dothideomycetes</taxon>
        <taxon>Dothideomycetidae</taxon>
        <taxon>Mycosphaerellales</taxon>
        <taxon>Mycosphaerellaceae</taxon>
        <taxon>Cercospora</taxon>
    </lineage>
</organism>
<dbReference type="GO" id="GO:0035556">
    <property type="term" value="P:intracellular signal transduction"/>
    <property type="evidence" value="ECO:0007669"/>
    <property type="project" value="TreeGrafter"/>
</dbReference>
<feature type="region of interest" description="Disordered" evidence="4">
    <location>
        <begin position="707"/>
        <end position="815"/>
    </location>
</feature>
<evidence type="ECO:0000256" key="2">
    <source>
        <dbReference type="ARBA" id="ARBA00022840"/>
    </source>
</evidence>
<dbReference type="AlphaFoldDB" id="A0A2G5HGQ9"/>
<feature type="compositionally biased region" description="Basic and acidic residues" evidence="4">
    <location>
        <begin position="503"/>
        <end position="524"/>
    </location>
</feature>
<dbReference type="GO" id="GO:0005516">
    <property type="term" value="F:calmodulin binding"/>
    <property type="evidence" value="ECO:0007669"/>
    <property type="project" value="TreeGrafter"/>
</dbReference>
<dbReference type="PANTHER" id="PTHR24346">
    <property type="entry name" value="MAP/MICROTUBULE AFFINITY-REGULATING KINASE"/>
    <property type="match status" value="1"/>
</dbReference>
<dbReference type="OrthoDB" id="68483at2759"/>
<dbReference type="PROSITE" id="PS00107">
    <property type="entry name" value="PROTEIN_KINASE_ATP"/>
    <property type="match status" value="1"/>
</dbReference>
<dbReference type="GO" id="GO:0005524">
    <property type="term" value="F:ATP binding"/>
    <property type="evidence" value="ECO:0007669"/>
    <property type="project" value="UniProtKB-UniRule"/>
</dbReference>
<keyword evidence="2 3" id="KW-0067">ATP-binding</keyword>
<keyword evidence="1 3" id="KW-0547">Nucleotide-binding</keyword>
<feature type="compositionally biased region" description="Polar residues" evidence="4">
    <location>
        <begin position="533"/>
        <end position="548"/>
    </location>
</feature>
<dbReference type="InterPro" id="IPR008271">
    <property type="entry name" value="Ser/Thr_kinase_AS"/>
</dbReference>
<dbReference type="Proteomes" id="UP000230605">
    <property type="component" value="Chromosome 7"/>
</dbReference>
<dbReference type="Pfam" id="PF00069">
    <property type="entry name" value="Pkinase"/>
    <property type="match status" value="1"/>
</dbReference>
<dbReference type="InterPro" id="IPR011009">
    <property type="entry name" value="Kinase-like_dom_sf"/>
</dbReference>
<dbReference type="PROSITE" id="PS00108">
    <property type="entry name" value="PROTEIN_KINASE_ST"/>
    <property type="match status" value="1"/>
</dbReference>
<dbReference type="GO" id="GO:0005737">
    <property type="term" value="C:cytoplasm"/>
    <property type="evidence" value="ECO:0007669"/>
    <property type="project" value="TreeGrafter"/>
</dbReference>
<dbReference type="Gene3D" id="3.30.200.20">
    <property type="entry name" value="Phosphorylase Kinase, domain 1"/>
    <property type="match status" value="1"/>
</dbReference>
<dbReference type="GO" id="GO:0004683">
    <property type="term" value="F:calcium/calmodulin-dependent protein kinase activity"/>
    <property type="evidence" value="ECO:0007669"/>
    <property type="project" value="TreeGrafter"/>
</dbReference>
<sequence length="815" mass="90471">MAESPSPTHLSPAAAAATPTPPEKDAAPGIVPSHGISINVPDHGGHHSRHPVRHVSAPTYQSPLRHHARAPSRSKGVKETLDARSHYGSSDDDGGAVHRINQYMIKQEIGRGSFGAVHLAIDQYGHEYAVKEFSKSRLRKRAQSNLLRKPNQHRRPGHLSAGGGFNSPLHRHTSSDKLNGVNNSLELIKEEIAIMKKLDHHNLVSLIEVLDDPQEDSLYMILEMCKKGVVMHVGLDHRAEPYDEEKCRDWFRDMILGIEYLHAQGIIHRDIKPDNCLITHDDVLKIVDFGVSEMFEKESEMHTTKSAGSPAFMPPELCVVKHGPVSGKAADIWSMGVTLYCLRYGRIPFEKSNMLELYEAIKSDEPQLEEEKDDTFTDLIRRLLEKDPDRRITMAELREHPWVTRNGTDPMMPAEDNCATLVEPPTDAEMNEAITGNMAHLMTVMKAVKRFKKLIYRKRPQFMEGLFGRESRLSAPPSAVHRSSRSVDASDRRPVESALVVEGVHRDMEEELPKGPDVGRRGRESPQTPPSPFDSTGTEARSFGSESSHPLAAQPMSASDDHLERPHLDHKASTFPLDERGKGQAHDPLEDRIYLNIGAGGDTEGTDDNGQFLVCESPSGVDDDIYEAAYQKELERILNDRDNASVVLVRRVEHIERLRRHPNVLASSINHAIDFAGTTASRTRARARTSRLASFARDKRDRARANVNERIDQRAADRANEEGRDLSTPTLMVNSEAAASASPLPSPGITVPSGLTTPPSRSRTPNSERRLRDAAKFQAGQTLKGVARRLNETASRLEARSNSSPSGTVSPYPET</sequence>
<reference evidence="6 8" key="1">
    <citation type="submission" date="2015-10" db="EMBL/GenBank/DDBJ databases">
        <title>The cercosporin biosynthetic gene cluster was horizontally transferred to several fungal lineages and shown to be expanded in Cercospora beticola based on microsynteny with recipient genomes.</title>
        <authorList>
            <person name="De Jonge R."/>
            <person name="Ebert M.K."/>
            <person name="Suttle J.C."/>
            <person name="Jurick Ii W.M."/>
            <person name="Secor G.A."/>
            <person name="Thomma B.P."/>
            <person name="Van De Peer Y."/>
            <person name="Bolton M.D."/>
        </authorList>
    </citation>
    <scope>NUCLEOTIDE SEQUENCE [LARGE SCALE GENOMIC DNA]</scope>
    <source>
        <strain evidence="6 8">09-40</strain>
    </source>
</reference>
<dbReference type="Gene3D" id="1.10.510.10">
    <property type="entry name" value="Transferase(Phosphotransferase) domain 1"/>
    <property type="match status" value="1"/>
</dbReference>
<evidence type="ECO:0000313" key="7">
    <source>
        <dbReference type="EMBL" id="WPB06296.1"/>
    </source>
</evidence>
<keyword evidence="6" id="KW-0808">Transferase</keyword>
<accession>A0A2G5HGQ9</accession>
<feature type="region of interest" description="Disordered" evidence="4">
    <location>
        <begin position="1"/>
        <end position="96"/>
    </location>
</feature>
<gene>
    <name evidence="6" type="ORF">CB0940_09389</name>
    <name evidence="7" type="ORF">RHO25_010953</name>
</gene>
<dbReference type="InterPro" id="IPR000719">
    <property type="entry name" value="Prot_kinase_dom"/>
</dbReference>
<feature type="binding site" evidence="3">
    <location>
        <position position="131"/>
    </location>
    <ligand>
        <name>ATP</name>
        <dbReference type="ChEBI" id="CHEBI:30616"/>
    </ligand>
</feature>
<keyword evidence="6" id="KW-0418">Kinase</keyword>
<feature type="compositionally biased region" description="Basic and acidic residues" evidence="4">
    <location>
        <begin position="76"/>
        <end position="85"/>
    </location>
</feature>
<evidence type="ECO:0000256" key="3">
    <source>
        <dbReference type="PROSITE-ProRule" id="PRU10141"/>
    </source>
</evidence>
<protein>
    <submittedName>
        <fullName evidence="6">Calcium/calmodulin-dependent protein kinase kinase 2</fullName>
    </submittedName>
</protein>
<keyword evidence="9" id="KW-1185">Reference proteome</keyword>
<feature type="region of interest" description="Disordered" evidence="4">
    <location>
        <begin position="472"/>
        <end position="565"/>
    </location>
</feature>
<feature type="region of interest" description="Disordered" evidence="4">
    <location>
        <begin position="144"/>
        <end position="177"/>
    </location>
</feature>
<dbReference type="EMBL" id="LKMD01000106">
    <property type="protein sequence ID" value="PIA91718.1"/>
    <property type="molecule type" value="Genomic_DNA"/>
</dbReference>
<name>A0A2G5HGQ9_CERBT</name>
<evidence type="ECO:0000313" key="9">
    <source>
        <dbReference type="Proteomes" id="UP001302367"/>
    </source>
</evidence>